<keyword evidence="1" id="KW-0472">Membrane</keyword>
<organism evidence="2 3">
    <name type="scientific">Coprinellus micaceus</name>
    <name type="common">Glistening ink-cap mushroom</name>
    <name type="synonym">Coprinus micaceus</name>
    <dbReference type="NCBI Taxonomy" id="71717"/>
    <lineage>
        <taxon>Eukaryota</taxon>
        <taxon>Fungi</taxon>
        <taxon>Dikarya</taxon>
        <taxon>Basidiomycota</taxon>
        <taxon>Agaricomycotina</taxon>
        <taxon>Agaricomycetes</taxon>
        <taxon>Agaricomycetidae</taxon>
        <taxon>Agaricales</taxon>
        <taxon>Agaricineae</taxon>
        <taxon>Psathyrellaceae</taxon>
        <taxon>Coprinellus</taxon>
    </lineage>
</organism>
<keyword evidence="1" id="KW-1133">Transmembrane helix</keyword>
<sequence length="364" mass="38899">MTLSANGYPLVPTGGVATAVRSLKLARMPLNCQEGQSEGSANSIDDVGSEASRRTFVHRERCPVGARLGGALWGDGGDGRVRSDEKFANTVATSDPIDISIKGTVSPLDAYIYSELKCPALHSSISNLTSASFPALQFSELVLVSRPRTNYARPSAGLKTNINTLDEILNLTGTRPLRHRAPGIEISSGDATPGPTLITETSGQGAAVGPYPTTQFTVSLPVLLLLVAIAVLGGIFAATVLSIGPILWVVTAAGLFPETFKFAMQGGKLVMRTLSLVRYSLNAAMRVFGLVRECHYTIMCFQCRVHSTVDHVRSLISRRIHGVLYSMLNAVLLRLEELRVGTPQRPKGLTYHGGLSDGAEVVLR</sequence>
<dbReference type="AlphaFoldDB" id="A0A4Y7SQK3"/>
<evidence type="ECO:0000313" key="3">
    <source>
        <dbReference type="Proteomes" id="UP000298030"/>
    </source>
</evidence>
<keyword evidence="3" id="KW-1185">Reference proteome</keyword>
<dbReference type="EMBL" id="QPFP01000071">
    <property type="protein sequence ID" value="TEB23991.1"/>
    <property type="molecule type" value="Genomic_DNA"/>
</dbReference>
<dbReference type="Proteomes" id="UP000298030">
    <property type="component" value="Unassembled WGS sequence"/>
</dbReference>
<keyword evidence="1" id="KW-0812">Transmembrane</keyword>
<feature type="transmembrane region" description="Helical" evidence="1">
    <location>
        <begin position="223"/>
        <end position="256"/>
    </location>
</feature>
<protein>
    <submittedName>
        <fullName evidence="2">Uncharacterized protein</fullName>
    </submittedName>
</protein>
<accession>A0A4Y7SQK3</accession>
<evidence type="ECO:0000256" key="1">
    <source>
        <dbReference type="SAM" id="Phobius"/>
    </source>
</evidence>
<gene>
    <name evidence="2" type="ORF">FA13DRAFT_1714924</name>
</gene>
<reference evidence="2 3" key="1">
    <citation type="journal article" date="2019" name="Nat. Ecol. Evol.">
        <title>Megaphylogeny resolves global patterns of mushroom evolution.</title>
        <authorList>
            <person name="Varga T."/>
            <person name="Krizsan K."/>
            <person name="Foldi C."/>
            <person name="Dima B."/>
            <person name="Sanchez-Garcia M."/>
            <person name="Sanchez-Ramirez S."/>
            <person name="Szollosi G.J."/>
            <person name="Szarkandi J.G."/>
            <person name="Papp V."/>
            <person name="Albert L."/>
            <person name="Andreopoulos W."/>
            <person name="Angelini C."/>
            <person name="Antonin V."/>
            <person name="Barry K.W."/>
            <person name="Bougher N.L."/>
            <person name="Buchanan P."/>
            <person name="Buyck B."/>
            <person name="Bense V."/>
            <person name="Catcheside P."/>
            <person name="Chovatia M."/>
            <person name="Cooper J."/>
            <person name="Damon W."/>
            <person name="Desjardin D."/>
            <person name="Finy P."/>
            <person name="Geml J."/>
            <person name="Haridas S."/>
            <person name="Hughes K."/>
            <person name="Justo A."/>
            <person name="Karasinski D."/>
            <person name="Kautmanova I."/>
            <person name="Kiss B."/>
            <person name="Kocsube S."/>
            <person name="Kotiranta H."/>
            <person name="LaButti K.M."/>
            <person name="Lechner B.E."/>
            <person name="Liimatainen K."/>
            <person name="Lipzen A."/>
            <person name="Lukacs Z."/>
            <person name="Mihaltcheva S."/>
            <person name="Morgado L.N."/>
            <person name="Niskanen T."/>
            <person name="Noordeloos M.E."/>
            <person name="Ohm R.A."/>
            <person name="Ortiz-Santana B."/>
            <person name="Ovrebo C."/>
            <person name="Racz N."/>
            <person name="Riley R."/>
            <person name="Savchenko A."/>
            <person name="Shiryaev A."/>
            <person name="Soop K."/>
            <person name="Spirin V."/>
            <person name="Szebenyi C."/>
            <person name="Tomsovsky M."/>
            <person name="Tulloss R.E."/>
            <person name="Uehling J."/>
            <person name="Grigoriev I.V."/>
            <person name="Vagvolgyi C."/>
            <person name="Papp T."/>
            <person name="Martin F.M."/>
            <person name="Miettinen O."/>
            <person name="Hibbett D.S."/>
            <person name="Nagy L.G."/>
        </authorList>
    </citation>
    <scope>NUCLEOTIDE SEQUENCE [LARGE SCALE GENOMIC DNA]</scope>
    <source>
        <strain evidence="2 3">FP101781</strain>
    </source>
</reference>
<evidence type="ECO:0000313" key="2">
    <source>
        <dbReference type="EMBL" id="TEB23991.1"/>
    </source>
</evidence>
<proteinExistence type="predicted"/>
<name>A0A4Y7SQK3_COPMI</name>
<comment type="caution">
    <text evidence="2">The sequence shown here is derived from an EMBL/GenBank/DDBJ whole genome shotgun (WGS) entry which is preliminary data.</text>
</comment>